<gene>
    <name evidence="1" type="ORF">F443_03656</name>
</gene>
<protein>
    <submittedName>
        <fullName evidence="1">Uncharacterized protein</fullName>
    </submittedName>
</protein>
<dbReference type="HOGENOM" id="CLU_2579108_0_0_1"/>
<dbReference type="Proteomes" id="UP000018721">
    <property type="component" value="Unassembled WGS sequence"/>
</dbReference>
<reference evidence="1 2" key="1">
    <citation type="submission" date="2013-11" db="EMBL/GenBank/DDBJ databases">
        <title>The Genome Sequence of Phytophthora parasitica P1569.</title>
        <authorList>
            <consortium name="The Broad Institute Genomics Platform"/>
            <person name="Russ C."/>
            <person name="Tyler B."/>
            <person name="Panabieres F."/>
            <person name="Shan W."/>
            <person name="Tripathy S."/>
            <person name="Grunwald N."/>
            <person name="Machado M."/>
            <person name="Johnson C.S."/>
            <person name="Arredondo F."/>
            <person name="Hong C."/>
            <person name="Coffey M."/>
            <person name="Young S.K."/>
            <person name="Zeng Q."/>
            <person name="Gargeya S."/>
            <person name="Fitzgerald M."/>
            <person name="Abouelleil A."/>
            <person name="Alvarado L."/>
            <person name="Chapman S.B."/>
            <person name="Gainer-Dewar J."/>
            <person name="Goldberg J."/>
            <person name="Griggs A."/>
            <person name="Gujja S."/>
            <person name="Hansen M."/>
            <person name="Howarth C."/>
            <person name="Imamovic A."/>
            <person name="Ireland A."/>
            <person name="Larimer J."/>
            <person name="McCowan C."/>
            <person name="Murphy C."/>
            <person name="Pearson M."/>
            <person name="Poon T.W."/>
            <person name="Priest M."/>
            <person name="Roberts A."/>
            <person name="Saif S."/>
            <person name="Shea T."/>
            <person name="Sykes S."/>
            <person name="Wortman J."/>
            <person name="Nusbaum C."/>
            <person name="Birren B."/>
        </authorList>
    </citation>
    <scope>NUCLEOTIDE SEQUENCE [LARGE SCALE GENOMIC DNA]</scope>
    <source>
        <strain evidence="1 2">P1569</strain>
    </source>
</reference>
<proteinExistence type="predicted"/>
<name>V9FPK7_PHYNI</name>
<sequence length="81" mass="8945">MTSRKSTVRRSVLCVVAVSKVRVDVDRNTTSRAAIMSFQPQMKRAAQLQQANPDKKLGSVYLDALADLDTPVTALLKLRKS</sequence>
<accession>V9FPK7</accession>
<keyword evidence="2" id="KW-1185">Reference proteome</keyword>
<dbReference type="EMBL" id="ANIZ01000682">
    <property type="protein sequence ID" value="ETI53379.1"/>
    <property type="molecule type" value="Genomic_DNA"/>
</dbReference>
<comment type="caution">
    <text evidence="1">The sequence shown here is derived from an EMBL/GenBank/DDBJ whole genome shotgun (WGS) entry which is preliminary data.</text>
</comment>
<dbReference type="AlphaFoldDB" id="V9FPK7"/>
<evidence type="ECO:0000313" key="1">
    <source>
        <dbReference type="EMBL" id="ETI53379.1"/>
    </source>
</evidence>
<evidence type="ECO:0000313" key="2">
    <source>
        <dbReference type="Proteomes" id="UP000018721"/>
    </source>
</evidence>
<organism evidence="1 2">
    <name type="scientific">Phytophthora nicotianae P1569</name>
    <dbReference type="NCBI Taxonomy" id="1317065"/>
    <lineage>
        <taxon>Eukaryota</taxon>
        <taxon>Sar</taxon>
        <taxon>Stramenopiles</taxon>
        <taxon>Oomycota</taxon>
        <taxon>Peronosporomycetes</taxon>
        <taxon>Peronosporales</taxon>
        <taxon>Peronosporaceae</taxon>
        <taxon>Phytophthora</taxon>
    </lineage>
</organism>